<reference evidence="1 2" key="1">
    <citation type="submission" date="2019-08" db="EMBL/GenBank/DDBJ databases">
        <title>Whole genome of Aphis craccivora.</title>
        <authorList>
            <person name="Voronova N.V."/>
            <person name="Shulinski R.S."/>
            <person name="Bandarenka Y.V."/>
            <person name="Zhorov D.G."/>
            <person name="Warner D."/>
        </authorList>
    </citation>
    <scope>NUCLEOTIDE SEQUENCE [LARGE SCALE GENOMIC DNA]</scope>
    <source>
        <strain evidence="1">180601</strain>
        <tissue evidence="1">Whole Body</tissue>
    </source>
</reference>
<organism evidence="1 2">
    <name type="scientific">Aphis craccivora</name>
    <name type="common">Cowpea aphid</name>
    <dbReference type="NCBI Taxonomy" id="307492"/>
    <lineage>
        <taxon>Eukaryota</taxon>
        <taxon>Metazoa</taxon>
        <taxon>Ecdysozoa</taxon>
        <taxon>Arthropoda</taxon>
        <taxon>Hexapoda</taxon>
        <taxon>Insecta</taxon>
        <taxon>Pterygota</taxon>
        <taxon>Neoptera</taxon>
        <taxon>Paraneoptera</taxon>
        <taxon>Hemiptera</taxon>
        <taxon>Sternorrhyncha</taxon>
        <taxon>Aphidomorpha</taxon>
        <taxon>Aphidoidea</taxon>
        <taxon>Aphididae</taxon>
        <taxon>Aphidini</taxon>
        <taxon>Aphis</taxon>
        <taxon>Aphis</taxon>
    </lineage>
</organism>
<name>A0A6G0Z975_APHCR</name>
<sequence length="108" mass="12575">MGFLVYIVWQRWEVSHFSRGCRTSPKTEMAFPREPHILFFVPAFMEKFLVVQGIRARRPALLGISSFPHGTLGISTLPPAGRKKDAFECFNRGRKPNFRCRRDKKYIS</sequence>
<dbReference type="EMBL" id="VUJU01001023">
    <property type="protein sequence ID" value="KAF0767201.1"/>
    <property type="molecule type" value="Genomic_DNA"/>
</dbReference>
<comment type="caution">
    <text evidence="1">The sequence shown here is derived from an EMBL/GenBank/DDBJ whole genome shotgun (WGS) entry which is preliminary data.</text>
</comment>
<accession>A0A6G0Z975</accession>
<proteinExistence type="predicted"/>
<evidence type="ECO:0000313" key="2">
    <source>
        <dbReference type="Proteomes" id="UP000478052"/>
    </source>
</evidence>
<dbReference type="AlphaFoldDB" id="A0A6G0Z975"/>
<dbReference type="Proteomes" id="UP000478052">
    <property type="component" value="Unassembled WGS sequence"/>
</dbReference>
<protein>
    <submittedName>
        <fullName evidence="1">Uncharacterized protein</fullName>
    </submittedName>
</protein>
<evidence type="ECO:0000313" key="1">
    <source>
        <dbReference type="EMBL" id="KAF0767201.1"/>
    </source>
</evidence>
<gene>
    <name evidence="1" type="ORF">FWK35_00011733</name>
</gene>
<keyword evidence="2" id="KW-1185">Reference proteome</keyword>